<protein>
    <submittedName>
        <fullName evidence="2">Uncharacterized protein</fullName>
    </submittedName>
</protein>
<dbReference type="EMBL" id="AP025739">
    <property type="protein sequence ID" value="BDI29899.1"/>
    <property type="molecule type" value="Genomic_DNA"/>
</dbReference>
<name>A0A402D2L8_9BACT</name>
<evidence type="ECO:0000256" key="1">
    <source>
        <dbReference type="SAM" id="MobiDB-lite"/>
    </source>
</evidence>
<keyword evidence="3" id="KW-1185">Reference proteome</keyword>
<feature type="compositionally biased region" description="Basic and acidic residues" evidence="1">
    <location>
        <begin position="14"/>
        <end position="36"/>
    </location>
</feature>
<dbReference type="AlphaFoldDB" id="A0A402D2L8"/>
<reference evidence="2 3" key="1">
    <citation type="journal article" date="2019" name="Int. J. Syst. Evol. Microbiol.">
        <title>Capsulimonas corticalis gen. nov., sp. nov., an aerobic capsulated bacterium, of a novel bacterial order, Capsulimonadales ord. nov., of the class Armatimonadia of the phylum Armatimonadetes.</title>
        <authorList>
            <person name="Li J."/>
            <person name="Kudo C."/>
            <person name="Tonouchi A."/>
        </authorList>
    </citation>
    <scope>NUCLEOTIDE SEQUENCE [LARGE SCALE GENOMIC DNA]</scope>
    <source>
        <strain evidence="2 3">AX-7</strain>
    </source>
</reference>
<evidence type="ECO:0000313" key="2">
    <source>
        <dbReference type="EMBL" id="BDI29899.1"/>
    </source>
</evidence>
<feature type="region of interest" description="Disordered" evidence="1">
    <location>
        <begin position="1"/>
        <end position="66"/>
    </location>
</feature>
<organism evidence="2 3">
    <name type="scientific">Capsulimonas corticalis</name>
    <dbReference type="NCBI Taxonomy" id="2219043"/>
    <lineage>
        <taxon>Bacteria</taxon>
        <taxon>Bacillati</taxon>
        <taxon>Armatimonadota</taxon>
        <taxon>Armatimonadia</taxon>
        <taxon>Capsulimonadales</taxon>
        <taxon>Capsulimonadaceae</taxon>
        <taxon>Capsulimonas</taxon>
    </lineage>
</organism>
<proteinExistence type="predicted"/>
<dbReference type="RefSeq" id="WP_119323790.1">
    <property type="nucleotide sequence ID" value="NZ_AP025739.1"/>
</dbReference>
<gene>
    <name evidence="2" type="ORF">CCAX7_19500</name>
</gene>
<accession>A0A402D2L8</accession>
<dbReference type="KEGG" id="ccot:CCAX7_19500"/>
<dbReference type="Proteomes" id="UP000287394">
    <property type="component" value="Chromosome"/>
</dbReference>
<sequence>MTDETTQPEVLQDPYRKYDGARQTEAAERYDSEHQIDSANVSKVEEDLVLHTPPGQQPGSTLPHDDLRAEDVDAAQFYGQEKPPLKENVNS</sequence>
<evidence type="ECO:0000313" key="3">
    <source>
        <dbReference type="Proteomes" id="UP000287394"/>
    </source>
</evidence>